<comment type="caution">
    <text evidence="1">The sequence shown here is derived from an EMBL/GenBank/DDBJ whole genome shotgun (WGS) entry which is preliminary data.</text>
</comment>
<gene>
    <name evidence="1" type="ORF">G2W53_036003</name>
</gene>
<sequence length="84" mass="9252">MRESVEEEGRMEARAWMREQTLEIDSHQECIGSAATVAMEADGVALRGFGVEEELEEEEEALPQLVGPWQLAVGVPLPPIVSQC</sequence>
<evidence type="ECO:0000313" key="1">
    <source>
        <dbReference type="EMBL" id="KAF7809260.1"/>
    </source>
</evidence>
<accession>A0A834SRW1</accession>
<reference evidence="1" key="1">
    <citation type="submission" date="2020-09" db="EMBL/GenBank/DDBJ databases">
        <title>Genome-Enabled Discovery of Anthraquinone Biosynthesis in Senna tora.</title>
        <authorList>
            <person name="Kang S.-H."/>
            <person name="Pandey R.P."/>
            <person name="Lee C.-M."/>
            <person name="Sim J.-S."/>
            <person name="Jeong J.-T."/>
            <person name="Choi B.-S."/>
            <person name="Jung M."/>
            <person name="Ginzburg D."/>
            <person name="Zhao K."/>
            <person name="Won S.Y."/>
            <person name="Oh T.-J."/>
            <person name="Yu Y."/>
            <person name="Kim N.-H."/>
            <person name="Lee O.R."/>
            <person name="Lee T.-H."/>
            <person name="Bashyal P."/>
            <person name="Kim T.-S."/>
            <person name="Lee W.-H."/>
            <person name="Kawkins C."/>
            <person name="Kim C.-K."/>
            <person name="Kim J.S."/>
            <person name="Ahn B.O."/>
            <person name="Rhee S.Y."/>
            <person name="Sohng J.K."/>
        </authorList>
    </citation>
    <scope>NUCLEOTIDE SEQUENCE</scope>
    <source>
        <tissue evidence="1">Leaf</tissue>
    </source>
</reference>
<name>A0A834SRW1_9FABA</name>
<protein>
    <submittedName>
        <fullName evidence="1">Uncharacterized protein</fullName>
    </submittedName>
</protein>
<evidence type="ECO:0000313" key="2">
    <source>
        <dbReference type="Proteomes" id="UP000634136"/>
    </source>
</evidence>
<dbReference type="EMBL" id="JAAIUW010000011">
    <property type="protein sequence ID" value="KAF7809260.1"/>
    <property type="molecule type" value="Genomic_DNA"/>
</dbReference>
<proteinExistence type="predicted"/>
<dbReference type="AlphaFoldDB" id="A0A834SRW1"/>
<dbReference type="Proteomes" id="UP000634136">
    <property type="component" value="Unassembled WGS sequence"/>
</dbReference>
<organism evidence="1 2">
    <name type="scientific">Senna tora</name>
    <dbReference type="NCBI Taxonomy" id="362788"/>
    <lineage>
        <taxon>Eukaryota</taxon>
        <taxon>Viridiplantae</taxon>
        <taxon>Streptophyta</taxon>
        <taxon>Embryophyta</taxon>
        <taxon>Tracheophyta</taxon>
        <taxon>Spermatophyta</taxon>
        <taxon>Magnoliopsida</taxon>
        <taxon>eudicotyledons</taxon>
        <taxon>Gunneridae</taxon>
        <taxon>Pentapetalae</taxon>
        <taxon>rosids</taxon>
        <taxon>fabids</taxon>
        <taxon>Fabales</taxon>
        <taxon>Fabaceae</taxon>
        <taxon>Caesalpinioideae</taxon>
        <taxon>Cassia clade</taxon>
        <taxon>Senna</taxon>
    </lineage>
</organism>
<keyword evidence="2" id="KW-1185">Reference proteome</keyword>